<evidence type="ECO:0000313" key="2">
    <source>
        <dbReference type="EMBL" id="KAF2905034.1"/>
    </source>
</evidence>
<reference evidence="2" key="1">
    <citation type="submission" date="2019-08" db="EMBL/GenBank/DDBJ databases">
        <title>The genome of the North American firefly Photinus pyralis.</title>
        <authorList>
            <consortium name="Photinus pyralis genome working group"/>
            <person name="Fallon T.R."/>
            <person name="Sander Lower S.E."/>
            <person name="Weng J.-K."/>
        </authorList>
    </citation>
    <scope>NUCLEOTIDE SEQUENCE</scope>
    <source>
        <strain evidence="2">TRF0915ILg1</strain>
        <tissue evidence="2">Whole body</tissue>
    </source>
</reference>
<gene>
    <name evidence="2" type="ORF">ILUMI_01146</name>
</gene>
<dbReference type="Proteomes" id="UP000801492">
    <property type="component" value="Unassembled WGS sequence"/>
</dbReference>
<dbReference type="AlphaFoldDB" id="A0A8K0DFW6"/>
<dbReference type="OrthoDB" id="6777962at2759"/>
<protein>
    <submittedName>
        <fullName evidence="2">Uncharacterized protein</fullName>
    </submittedName>
</protein>
<name>A0A8K0DFW6_IGNLU</name>
<evidence type="ECO:0000313" key="3">
    <source>
        <dbReference type="Proteomes" id="UP000801492"/>
    </source>
</evidence>
<feature type="region of interest" description="Disordered" evidence="1">
    <location>
        <begin position="107"/>
        <end position="131"/>
    </location>
</feature>
<accession>A0A8K0DFW6</accession>
<feature type="region of interest" description="Disordered" evidence="1">
    <location>
        <begin position="15"/>
        <end position="49"/>
    </location>
</feature>
<dbReference type="EMBL" id="VTPC01000615">
    <property type="protein sequence ID" value="KAF2905034.1"/>
    <property type="molecule type" value="Genomic_DNA"/>
</dbReference>
<keyword evidence="3" id="KW-1185">Reference proteome</keyword>
<proteinExistence type="predicted"/>
<sequence length="435" mass="50438">MTVTRREGLQKLVLKRGNDMEKHTNRNKNAEEEDENLIAKENAQEAEGSKIRVETVELSEKWTIGHRFLKNMDKALLQDEKRAFERRSRLSQSPPRPRANAIAEIRLETPKETRQEGNRKRARQETLKEKKEPVTCTEAQMLKATINKIKQNCWIEEAKRAENVNEAKNTKEASTQTTARSTDTPISMENKVTIGSCEVENVTNFEQYEEIERADWKASYFTESEVIEGTPILAPTEHDIAVIYRLEGCKTDQEHYETMTMLREKIMLNQRKMVTMHRTNKINVEKLRKMVECTFNKTNITIRIYTPPKKNEKTNKTNEKSKPRVRDTETLIIKTENTTYADLLRNLKKITTEEDVSSIKKVRETKNGNPLLQLDKNKQKVEAVKSAIHSNIDKVYIDQKQPGKQTALHIKGLDGITTKADMEKAIKEMIKPIWK</sequence>
<comment type="caution">
    <text evidence="2">The sequence shown here is derived from an EMBL/GenBank/DDBJ whole genome shotgun (WGS) entry which is preliminary data.</text>
</comment>
<organism evidence="2 3">
    <name type="scientific">Ignelater luminosus</name>
    <name type="common">Cucubano</name>
    <name type="synonym">Pyrophorus luminosus</name>
    <dbReference type="NCBI Taxonomy" id="2038154"/>
    <lineage>
        <taxon>Eukaryota</taxon>
        <taxon>Metazoa</taxon>
        <taxon>Ecdysozoa</taxon>
        <taxon>Arthropoda</taxon>
        <taxon>Hexapoda</taxon>
        <taxon>Insecta</taxon>
        <taxon>Pterygota</taxon>
        <taxon>Neoptera</taxon>
        <taxon>Endopterygota</taxon>
        <taxon>Coleoptera</taxon>
        <taxon>Polyphaga</taxon>
        <taxon>Elateriformia</taxon>
        <taxon>Elateroidea</taxon>
        <taxon>Elateridae</taxon>
        <taxon>Agrypninae</taxon>
        <taxon>Pyrophorini</taxon>
        <taxon>Ignelater</taxon>
    </lineage>
</organism>
<feature type="compositionally biased region" description="Basic and acidic residues" evidence="1">
    <location>
        <begin position="16"/>
        <end position="30"/>
    </location>
</feature>
<evidence type="ECO:0000256" key="1">
    <source>
        <dbReference type="SAM" id="MobiDB-lite"/>
    </source>
</evidence>